<protein>
    <recommendedName>
        <fullName evidence="4">DUF5745 domain-containing protein</fullName>
    </recommendedName>
</protein>
<evidence type="ECO:0000313" key="2">
    <source>
        <dbReference type="EMBL" id="TFY64852.1"/>
    </source>
</evidence>
<feature type="region of interest" description="Disordered" evidence="1">
    <location>
        <begin position="143"/>
        <end position="165"/>
    </location>
</feature>
<dbReference type="AlphaFoldDB" id="A0A4Y9YRR3"/>
<name>A0A4Y9YRR3_9AGAM</name>
<organism evidence="2 3">
    <name type="scientific">Dentipellis fragilis</name>
    <dbReference type="NCBI Taxonomy" id="205917"/>
    <lineage>
        <taxon>Eukaryota</taxon>
        <taxon>Fungi</taxon>
        <taxon>Dikarya</taxon>
        <taxon>Basidiomycota</taxon>
        <taxon>Agaricomycotina</taxon>
        <taxon>Agaricomycetes</taxon>
        <taxon>Russulales</taxon>
        <taxon>Hericiaceae</taxon>
        <taxon>Dentipellis</taxon>
    </lineage>
</organism>
<comment type="caution">
    <text evidence="2">The sequence shown here is derived from an EMBL/GenBank/DDBJ whole genome shotgun (WGS) entry which is preliminary data.</text>
</comment>
<evidence type="ECO:0000256" key="1">
    <source>
        <dbReference type="SAM" id="MobiDB-lite"/>
    </source>
</evidence>
<sequence length="372" mass="40696">MSDDLQFSELSNPLVASLNALLDNIELPFVLETPLDLTPFLLLAILESLLEARLPIPQAIRESKSAEAKVDAMKIFLGVLENDVIGIDVGLSDVDPRRLAVGTWDEVVFIGKLLCWLGRKMGLLQTQASFAQDEPPKKSMGAFGFAGETAPERNQSPSTRSTLTNSMNSALSMEDVEADSNTTVLSAVTDTLETPRAVSPAGVNDTFHPRRPLCIHEVEDPSFLIHADSDSYDSESDAAFGHNLSGPVNADTSYCDCLDDHASSSTITRNRQPVRYDGWIEEVDTESELQAYEASQRTIERQHIPSRARLIAKQGKSLGDNTILFQGSTPRAPSVSGKRLLTRHTSPTQHTVALLNERARLLSELASLDRAR</sequence>
<dbReference type="OrthoDB" id="2596754at2759"/>
<reference evidence="2 3" key="1">
    <citation type="submission" date="2019-02" db="EMBL/GenBank/DDBJ databases">
        <title>Genome sequencing of the rare red list fungi Dentipellis fragilis.</title>
        <authorList>
            <person name="Buettner E."/>
            <person name="Kellner H."/>
        </authorList>
    </citation>
    <scope>NUCLEOTIDE SEQUENCE [LARGE SCALE GENOMIC DNA]</scope>
    <source>
        <strain evidence="2 3">DSM 105465</strain>
    </source>
</reference>
<evidence type="ECO:0000313" key="3">
    <source>
        <dbReference type="Proteomes" id="UP000298327"/>
    </source>
</evidence>
<feature type="compositionally biased region" description="Polar residues" evidence="1">
    <location>
        <begin position="152"/>
        <end position="165"/>
    </location>
</feature>
<proteinExistence type="predicted"/>
<dbReference type="Proteomes" id="UP000298327">
    <property type="component" value="Unassembled WGS sequence"/>
</dbReference>
<evidence type="ECO:0008006" key="4">
    <source>
        <dbReference type="Google" id="ProtNLM"/>
    </source>
</evidence>
<dbReference type="EMBL" id="SEOQ01000359">
    <property type="protein sequence ID" value="TFY64852.1"/>
    <property type="molecule type" value="Genomic_DNA"/>
</dbReference>
<keyword evidence="3" id="KW-1185">Reference proteome</keyword>
<accession>A0A4Y9YRR3</accession>
<gene>
    <name evidence="2" type="ORF">EVG20_g5808</name>
</gene>